<name>A0AAP0N784_LIQFO</name>
<dbReference type="Proteomes" id="UP001415857">
    <property type="component" value="Unassembled WGS sequence"/>
</dbReference>
<dbReference type="FunFam" id="2.30.180.10:FF:000046">
    <property type="entry name" value="Fasciclin-like arabinogalactan family protein"/>
    <property type="match status" value="1"/>
</dbReference>
<evidence type="ECO:0000259" key="4">
    <source>
        <dbReference type="PROSITE" id="PS50213"/>
    </source>
</evidence>
<feature type="domain" description="FAS1" evidence="4">
    <location>
        <begin position="44"/>
        <end position="174"/>
    </location>
</feature>
<evidence type="ECO:0000256" key="1">
    <source>
        <dbReference type="ARBA" id="ARBA00007843"/>
    </source>
</evidence>
<dbReference type="PANTHER" id="PTHR33985:SF5">
    <property type="entry name" value="FASCICLIN-LIKE ARABINOGALACTAN FAMILY PROTEIN"/>
    <property type="match status" value="1"/>
</dbReference>
<protein>
    <recommendedName>
        <fullName evidence="4">FAS1 domain-containing protein</fullName>
    </recommendedName>
</protein>
<dbReference type="AlphaFoldDB" id="A0AAP0N784"/>
<dbReference type="InterPro" id="IPR036378">
    <property type="entry name" value="FAS1_dom_sf"/>
</dbReference>
<keyword evidence="6" id="KW-1185">Reference proteome</keyword>
<feature type="signal peptide" evidence="3">
    <location>
        <begin position="1"/>
        <end position="19"/>
    </location>
</feature>
<dbReference type="InterPro" id="IPR000782">
    <property type="entry name" value="FAS1_domain"/>
</dbReference>
<dbReference type="InterPro" id="IPR052806">
    <property type="entry name" value="Fasciclin-like_AGP"/>
</dbReference>
<dbReference type="PROSITE" id="PS50213">
    <property type="entry name" value="FAS1"/>
    <property type="match status" value="1"/>
</dbReference>
<proteinExistence type="inferred from homology"/>
<keyword evidence="3" id="KW-0732">Signal</keyword>
<dbReference type="EMBL" id="JBBPBK010000016">
    <property type="protein sequence ID" value="KAK9267828.1"/>
    <property type="molecule type" value="Genomic_DNA"/>
</dbReference>
<accession>A0AAP0N784</accession>
<gene>
    <name evidence="5" type="ORF">L1049_010264</name>
</gene>
<evidence type="ECO:0000256" key="3">
    <source>
        <dbReference type="SAM" id="SignalP"/>
    </source>
</evidence>
<dbReference type="Gene3D" id="2.30.180.10">
    <property type="entry name" value="FAS1 domain"/>
    <property type="match status" value="1"/>
</dbReference>
<comment type="caution">
    <text evidence="5">The sequence shown here is derived from an EMBL/GenBank/DDBJ whole genome shotgun (WGS) entry which is preliminary data.</text>
</comment>
<feature type="chain" id="PRO_5043037984" description="FAS1 domain-containing protein" evidence="3">
    <location>
        <begin position="20"/>
        <end position="246"/>
    </location>
</feature>
<comment type="similarity">
    <text evidence="1">Belongs to the fasciclin-like AGP family.</text>
</comment>
<feature type="compositionally biased region" description="Pro residues" evidence="2">
    <location>
        <begin position="23"/>
        <end position="38"/>
    </location>
</feature>
<feature type="region of interest" description="Disordered" evidence="2">
    <location>
        <begin position="20"/>
        <end position="39"/>
    </location>
</feature>
<dbReference type="SMART" id="SM00554">
    <property type="entry name" value="FAS1"/>
    <property type="match status" value="1"/>
</dbReference>
<sequence>MAYYHSLLILLTALTGISATPTSSPPSPATTQSPPPSPLQQQQLNNIIDALIGAGDYGNWANIISAADPSTFPFTVTLFIPGDDAITHLPTTTTTPSITFDPFIFPYHIVPQRLSFSDLQLFKIKSRLPTLLPDKSILITNNSRSNFTVDDAPITHPDLYTTESVSVHGVGAVLDYSAYGGGITLPDPLPTPSQPEVVSPPPPLLLGDFMGRGRSEAACLCTEFPIVVSVVCAAFAFKIHRNPLLH</sequence>
<evidence type="ECO:0000313" key="6">
    <source>
        <dbReference type="Proteomes" id="UP001415857"/>
    </source>
</evidence>
<evidence type="ECO:0000256" key="2">
    <source>
        <dbReference type="SAM" id="MobiDB-lite"/>
    </source>
</evidence>
<evidence type="ECO:0000313" key="5">
    <source>
        <dbReference type="EMBL" id="KAK9267828.1"/>
    </source>
</evidence>
<dbReference type="Pfam" id="PF02469">
    <property type="entry name" value="Fasciclin"/>
    <property type="match status" value="1"/>
</dbReference>
<dbReference type="PANTHER" id="PTHR33985">
    <property type="entry name" value="OS02G0491300 PROTEIN-RELATED"/>
    <property type="match status" value="1"/>
</dbReference>
<reference evidence="5 6" key="1">
    <citation type="journal article" date="2024" name="Plant J.">
        <title>Genome sequences and population genomics reveal climatic adaptation and genomic divergence between two closely related sweetgum species.</title>
        <authorList>
            <person name="Xu W.Q."/>
            <person name="Ren C.Q."/>
            <person name="Zhang X.Y."/>
            <person name="Comes H.P."/>
            <person name="Liu X.H."/>
            <person name="Li Y.G."/>
            <person name="Kettle C.J."/>
            <person name="Jalonen R."/>
            <person name="Gaisberger H."/>
            <person name="Ma Y.Z."/>
            <person name="Qiu Y.X."/>
        </authorList>
    </citation>
    <scope>NUCLEOTIDE SEQUENCE [LARGE SCALE GENOMIC DNA]</scope>
    <source>
        <strain evidence="5">Hangzhou</strain>
    </source>
</reference>
<dbReference type="SUPFAM" id="SSF82153">
    <property type="entry name" value="FAS1 domain"/>
    <property type="match status" value="1"/>
</dbReference>
<organism evidence="5 6">
    <name type="scientific">Liquidambar formosana</name>
    <name type="common">Formosan gum</name>
    <dbReference type="NCBI Taxonomy" id="63359"/>
    <lineage>
        <taxon>Eukaryota</taxon>
        <taxon>Viridiplantae</taxon>
        <taxon>Streptophyta</taxon>
        <taxon>Embryophyta</taxon>
        <taxon>Tracheophyta</taxon>
        <taxon>Spermatophyta</taxon>
        <taxon>Magnoliopsida</taxon>
        <taxon>eudicotyledons</taxon>
        <taxon>Gunneridae</taxon>
        <taxon>Pentapetalae</taxon>
        <taxon>Saxifragales</taxon>
        <taxon>Altingiaceae</taxon>
        <taxon>Liquidambar</taxon>
    </lineage>
</organism>